<keyword evidence="3" id="KW-1185">Reference proteome</keyword>
<dbReference type="InterPro" id="IPR003448">
    <property type="entry name" value="Mopterin_biosynth_MoaE"/>
</dbReference>
<dbReference type="GO" id="GO:0006777">
    <property type="term" value="P:Mo-molybdopterin cofactor biosynthetic process"/>
    <property type="evidence" value="ECO:0007669"/>
    <property type="project" value="InterPro"/>
</dbReference>
<protein>
    <submittedName>
        <fullName evidence="1">Molybdopterin synthase catalytic subunit</fullName>
    </submittedName>
</protein>
<dbReference type="EMBL" id="KL662155">
    <property type="protein sequence ID" value="KFM27779.1"/>
    <property type="molecule type" value="Genomic_DNA"/>
</dbReference>
<evidence type="ECO:0000313" key="4">
    <source>
        <dbReference type="Proteomes" id="UP000279271"/>
    </source>
</evidence>
<dbReference type="eggNOG" id="KOG3307">
    <property type="taxonomic scope" value="Eukaryota"/>
</dbReference>
<accession>A0A087SPX5</accession>
<evidence type="ECO:0000313" key="3">
    <source>
        <dbReference type="Proteomes" id="UP000028924"/>
    </source>
</evidence>
<name>A0A087SPX5_AUXPR</name>
<reference evidence="2" key="3">
    <citation type="submission" date="2018-10" db="EMBL/GenBank/DDBJ databases">
        <authorList>
            <person name="Hovde B."/>
            <person name="Zhang X."/>
        </authorList>
    </citation>
    <scope>NUCLEOTIDE SEQUENCE [LARGE SCALE GENOMIC DNA]</scope>
    <source>
        <strain evidence="2">UTEX 25</strain>
    </source>
</reference>
<dbReference type="CDD" id="cd00756">
    <property type="entry name" value="MoaE"/>
    <property type="match status" value="1"/>
</dbReference>
<organism evidence="1 3">
    <name type="scientific">Auxenochlorella protothecoides</name>
    <name type="common">Green microalga</name>
    <name type="synonym">Chlorella protothecoides</name>
    <dbReference type="NCBI Taxonomy" id="3075"/>
    <lineage>
        <taxon>Eukaryota</taxon>
        <taxon>Viridiplantae</taxon>
        <taxon>Chlorophyta</taxon>
        <taxon>core chlorophytes</taxon>
        <taxon>Trebouxiophyceae</taxon>
        <taxon>Chlorellales</taxon>
        <taxon>Chlorellaceae</taxon>
        <taxon>Auxenochlorella</taxon>
    </lineage>
</organism>
<evidence type="ECO:0000313" key="2">
    <source>
        <dbReference type="EMBL" id="RMZ54437.1"/>
    </source>
</evidence>
<gene>
    <name evidence="2" type="ORF">APUTEX25_002013</name>
    <name evidence="1" type="ORF">F751_2770</name>
</gene>
<dbReference type="STRING" id="3075.A0A087SPX5"/>
<dbReference type="PANTHER" id="PTHR23404">
    <property type="entry name" value="MOLYBDOPTERIN SYNTHASE RELATED"/>
    <property type="match status" value="1"/>
</dbReference>
<reference evidence="2" key="4">
    <citation type="submission" date="2018-11" db="EMBL/GenBank/DDBJ databases">
        <title>Characterization of plant carbon substrate utilization by Auxenochlorella protothecoides.</title>
        <authorList>
            <person name="Vogler B.W."/>
            <person name="Starkenburg S.R."/>
            <person name="Sudasinghe N."/>
            <person name="Schambach J.Y."/>
            <person name="Rollin J.A."/>
            <person name="Pattathil S."/>
            <person name="Barry A.N."/>
        </authorList>
    </citation>
    <scope>NUCLEOTIDE SEQUENCE [LARGE SCALE GENOMIC DNA]</scope>
    <source>
        <strain evidence="2">UTEX 25</strain>
    </source>
</reference>
<evidence type="ECO:0000313" key="1">
    <source>
        <dbReference type="EMBL" id="KFM27779.1"/>
    </source>
</evidence>
<reference evidence="1 3" key="1">
    <citation type="journal article" date="2014" name="BMC Genomics">
        <title>Oil accumulation mechanisms of the oleaginous microalga Chlorella protothecoides revealed through its genome, transcriptomes, and proteomes.</title>
        <authorList>
            <person name="Gao C."/>
            <person name="Wang Y."/>
            <person name="Shen Y."/>
            <person name="Yan D."/>
            <person name="He X."/>
            <person name="Dai J."/>
            <person name="Wu Q."/>
        </authorList>
    </citation>
    <scope>NUCLEOTIDE SEQUENCE [LARGE SCALE GENOMIC DNA]</scope>
    <source>
        <strain evidence="1 3">0710</strain>
    </source>
</reference>
<dbReference type="OrthoDB" id="5531344at2759"/>
<dbReference type="Gene3D" id="3.90.1170.40">
    <property type="entry name" value="Molybdopterin biosynthesis MoaE subunit"/>
    <property type="match status" value="1"/>
</dbReference>
<dbReference type="GeneID" id="23614161"/>
<dbReference type="InterPro" id="IPR036563">
    <property type="entry name" value="MoaE_sf"/>
</dbReference>
<dbReference type="SUPFAM" id="SSF54690">
    <property type="entry name" value="Molybdopterin synthase subunit MoaE"/>
    <property type="match status" value="1"/>
</dbReference>
<dbReference type="KEGG" id="apro:F751_2770"/>
<sequence>MEPASISGEQWAARVSGEALDLAQCMQFVEDPGAGAISTFSGVTRNSFKGKAVVKLEYECYTDMALKKLKARAQDVCEECCQKHAIIRLAVAHRVGEVWVGQPSVLIAASSAHRLEAIQACHWVIDALKATVPIWKKEFFEDGSIWKENAECQLLGNSSEGLA</sequence>
<reference evidence="4" key="2">
    <citation type="journal article" date="2018" name="Algal Res.">
        <title>Characterization of plant carbon substrate utilization by Auxenochlorella protothecoides.</title>
        <authorList>
            <person name="Vogler B.W."/>
            <person name="Starkenburg S.R."/>
            <person name="Sudasinghe N."/>
            <person name="Schambach J.Y."/>
            <person name="Rollin J.A."/>
            <person name="Pattathil S."/>
            <person name="Barry A.N."/>
        </authorList>
    </citation>
    <scope>NUCLEOTIDE SEQUENCE [LARGE SCALE GENOMIC DNA]</scope>
    <source>
        <strain evidence="4">UTEX 25</strain>
    </source>
</reference>
<dbReference type="RefSeq" id="XP_011400766.1">
    <property type="nucleotide sequence ID" value="XM_011402464.1"/>
</dbReference>
<dbReference type="AlphaFoldDB" id="A0A087SPX5"/>
<dbReference type="EMBL" id="QOKY01000179">
    <property type="protein sequence ID" value="RMZ54437.1"/>
    <property type="molecule type" value="Genomic_DNA"/>
</dbReference>
<dbReference type="Proteomes" id="UP000028924">
    <property type="component" value="Unassembled WGS sequence"/>
</dbReference>
<proteinExistence type="predicted"/>
<dbReference type="Proteomes" id="UP000279271">
    <property type="component" value="Unassembled WGS sequence"/>
</dbReference>
<dbReference type="Pfam" id="PF02391">
    <property type="entry name" value="MoaE"/>
    <property type="match status" value="1"/>
</dbReference>